<keyword evidence="5" id="KW-0521">NADP</keyword>
<dbReference type="OMA" id="AFMFADW"/>
<evidence type="ECO:0000256" key="3">
    <source>
        <dbReference type="ARBA" id="ARBA00022729"/>
    </source>
</evidence>
<evidence type="ECO:0000256" key="5">
    <source>
        <dbReference type="ARBA" id="ARBA00022857"/>
    </source>
</evidence>
<dbReference type="PANTHER" id="PTHR46091:SF3">
    <property type="entry name" value="AMINE OXIDASE DOMAIN-CONTAINING PROTEIN"/>
    <property type="match status" value="1"/>
</dbReference>
<sequence length="644" mass="68453">MSSADELVAVAGAVAAGALAYTACSSGTWAACACAAAATAASWSLLALAVELRTFAPFEPAARRRHGLGRTRWSASDMSIGVDVIVIGSGMAGLSCASTLSAAGQRVLVLERHEVVGGGAHTYAVDGKSGWKFDSGLHYTIPQAAALLALAAGRARSPVAVERMGERMAEGNVYDRIVLAGSGDAELRIATDKQVLAELKRRFPTRAAELDRFMAVCAGLLWRFPLWCLSALLPSRFRRLALGSPLFAHWRAWASRTAEAALRDLLPGDDEDSRRLRGYLSGLWIDGGCPPSRMSFFLLAATTVGFPHEGGAYPTGGSEAMALALVEAIEARGGAVRVRAHVSRVLVDGGVARGVQLADGSRVYAPIVVSATGYRMTAERLLAKDDARLAGLDARALVTAQSDGFVMCNIALRGGARELGIGCSNLWLQPCASETGGSIERGIAEYLAAPLGVDATQVPLMLTFPSVKDHGWHVDHPEHTMCQTLALAPWTWFERHRVPGADAPPRHAPPSVPRAEPAEYEALKAKWAERCVRMLSAHYPRTNGRVEFVNVSTPLTIENYLPSGAGSAIGLDVTPARFVDLDEIGRLDMRTRVSGLWLTGQDVLMCGQPLAQLSGIITAVRICGPLRTAGLAWRVLLQQLGLLG</sequence>
<dbReference type="PANTHER" id="PTHR46091">
    <property type="entry name" value="BLR7054 PROTEIN"/>
    <property type="match status" value="1"/>
</dbReference>
<name>A0A8J5X4E9_DIALT</name>
<evidence type="ECO:0000313" key="9">
    <source>
        <dbReference type="Proteomes" id="UP000751190"/>
    </source>
</evidence>
<proteinExistence type="inferred from homology"/>
<keyword evidence="9" id="KW-1185">Reference proteome</keyword>
<dbReference type="PRINTS" id="PR00419">
    <property type="entry name" value="ADXRDTASE"/>
</dbReference>
<dbReference type="InterPro" id="IPR002937">
    <property type="entry name" value="Amino_oxidase"/>
</dbReference>
<dbReference type="InterPro" id="IPR052206">
    <property type="entry name" value="Retinol_saturase"/>
</dbReference>
<dbReference type="Pfam" id="PF01593">
    <property type="entry name" value="Amino_oxidase"/>
    <property type="match status" value="1"/>
</dbReference>
<keyword evidence="3" id="KW-0732">Signal</keyword>
<dbReference type="Gene3D" id="3.50.50.60">
    <property type="entry name" value="FAD/NAD(P)-binding domain"/>
    <property type="match status" value="2"/>
</dbReference>
<keyword evidence="6" id="KW-0520">NAD</keyword>
<protein>
    <recommendedName>
        <fullName evidence="7">Amine oxidase domain-containing protein</fullName>
    </recommendedName>
</protein>
<comment type="caution">
    <text evidence="8">The sequence shown here is derived from an EMBL/GenBank/DDBJ whole genome shotgun (WGS) entry which is preliminary data.</text>
</comment>
<evidence type="ECO:0000259" key="7">
    <source>
        <dbReference type="Pfam" id="PF01593"/>
    </source>
</evidence>
<evidence type="ECO:0000256" key="6">
    <source>
        <dbReference type="ARBA" id="ARBA00023027"/>
    </source>
</evidence>
<organism evidence="8 9">
    <name type="scientific">Diacronema lutheri</name>
    <name type="common">Unicellular marine alga</name>
    <name type="synonym">Monochrysis lutheri</name>
    <dbReference type="NCBI Taxonomy" id="2081491"/>
    <lineage>
        <taxon>Eukaryota</taxon>
        <taxon>Haptista</taxon>
        <taxon>Haptophyta</taxon>
        <taxon>Pavlovophyceae</taxon>
        <taxon>Pavlovales</taxon>
        <taxon>Pavlovaceae</taxon>
        <taxon>Diacronema</taxon>
    </lineage>
</organism>
<dbReference type="SUPFAM" id="SSF51905">
    <property type="entry name" value="FAD/NAD(P)-binding domain"/>
    <property type="match status" value="1"/>
</dbReference>
<evidence type="ECO:0000256" key="1">
    <source>
        <dbReference type="ARBA" id="ARBA00005855"/>
    </source>
</evidence>
<gene>
    <name evidence="8" type="ORF">KFE25_011436</name>
</gene>
<reference evidence="8" key="1">
    <citation type="submission" date="2021-05" db="EMBL/GenBank/DDBJ databases">
        <title>The genome of the haptophyte Pavlova lutheri (Diacronema luteri, Pavlovales) - a model for lipid biosynthesis in eukaryotic algae.</title>
        <authorList>
            <person name="Hulatt C.J."/>
            <person name="Posewitz M.C."/>
        </authorList>
    </citation>
    <scope>NUCLEOTIDE SEQUENCE</scope>
    <source>
        <strain evidence="8">NIVA-4/92</strain>
    </source>
</reference>
<dbReference type="GO" id="GO:0016491">
    <property type="term" value="F:oxidoreductase activity"/>
    <property type="evidence" value="ECO:0007669"/>
    <property type="project" value="InterPro"/>
</dbReference>
<evidence type="ECO:0000313" key="8">
    <source>
        <dbReference type="EMBL" id="KAG8460661.1"/>
    </source>
</evidence>
<dbReference type="AlphaFoldDB" id="A0A8J5X4E9"/>
<keyword evidence="2" id="KW-0285">Flavoprotein</keyword>
<dbReference type="InterPro" id="IPR036188">
    <property type="entry name" value="FAD/NAD-bd_sf"/>
</dbReference>
<dbReference type="OrthoDB" id="38045at2759"/>
<dbReference type="Proteomes" id="UP000751190">
    <property type="component" value="Unassembled WGS sequence"/>
</dbReference>
<comment type="similarity">
    <text evidence="1">Belongs to the carotenoid/retinoid oxidoreductase family. CrtISO subfamily.</text>
</comment>
<evidence type="ECO:0000256" key="2">
    <source>
        <dbReference type="ARBA" id="ARBA00022630"/>
    </source>
</evidence>
<keyword evidence="4" id="KW-0274">FAD</keyword>
<dbReference type="EMBL" id="JAGTXO010000031">
    <property type="protein sequence ID" value="KAG8460661.1"/>
    <property type="molecule type" value="Genomic_DNA"/>
</dbReference>
<evidence type="ECO:0000256" key="4">
    <source>
        <dbReference type="ARBA" id="ARBA00022827"/>
    </source>
</evidence>
<feature type="domain" description="Amine oxidase" evidence="7">
    <location>
        <begin position="91"/>
        <end position="373"/>
    </location>
</feature>
<accession>A0A8J5X4E9</accession>